<evidence type="ECO:0000313" key="3">
    <source>
        <dbReference type="Proteomes" id="UP000629468"/>
    </source>
</evidence>
<protein>
    <recommendedName>
        <fullName evidence="1">Ricin B lectin domain-containing protein</fullName>
    </recommendedName>
</protein>
<dbReference type="Gene3D" id="2.80.10.50">
    <property type="match status" value="1"/>
</dbReference>
<feature type="domain" description="Ricin B lectin" evidence="1">
    <location>
        <begin position="43"/>
        <end position="130"/>
    </location>
</feature>
<evidence type="ECO:0000313" key="2">
    <source>
        <dbReference type="EMBL" id="KAF7760720.1"/>
    </source>
</evidence>
<comment type="caution">
    <text evidence="2">The sequence shown here is derived from an EMBL/GenBank/DDBJ whole genome shotgun (WGS) entry which is preliminary data.</text>
</comment>
<dbReference type="Proteomes" id="UP000629468">
    <property type="component" value="Unassembled WGS sequence"/>
</dbReference>
<sequence>MAVNEINSGNRYTLRNVANTDAVLDLSGEDNRSLIGYEPHGGDNQKWLLEEVIGGWLLQNVASGLYVSVDASPDQDGDYPNDTNVIGAEEKFIWHIWQEEGVENAFRVSVPNVRKSLDLSNHGAGPDVKIWGKWEGKNQLWYFEEA</sequence>
<dbReference type="AlphaFoldDB" id="A0A8H7EWN2"/>
<evidence type="ECO:0000259" key="1">
    <source>
        <dbReference type="Pfam" id="PF14200"/>
    </source>
</evidence>
<dbReference type="CDD" id="cd23422">
    <property type="entry name" value="beta-trefoil_Ricin_MPL_CNL"/>
    <property type="match status" value="1"/>
</dbReference>
<dbReference type="SUPFAM" id="SSF50370">
    <property type="entry name" value="Ricin B-like lectins"/>
    <property type="match status" value="1"/>
</dbReference>
<dbReference type="InterPro" id="IPR000772">
    <property type="entry name" value="Ricin_B_lectin"/>
</dbReference>
<dbReference type="InterPro" id="IPR035992">
    <property type="entry name" value="Ricin_B-like_lectins"/>
</dbReference>
<proteinExistence type="predicted"/>
<name>A0A8H7EWN2_AGABI</name>
<reference evidence="2 3" key="1">
    <citation type="journal article" name="Sci. Rep.">
        <title>Telomere-to-telomere assembled and centromere annotated genomes of the two main subspecies of the button mushroom Agaricus bisporus reveal especially polymorphic chromosome ends.</title>
        <authorList>
            <person name="Sonnenberg A.S.M."/>
            <person name="Sedaghat-Telgerd N."/>
            <person name="Lavrijssen B."/>
            <person name="Ohm R.A."/>
            <person name="Hendrickx P.M."/>
            <person name="Scholtmeijer K."/>
            <person name="Baars J.J.P."/>
            <person name="van Peer A."/>
        </authorList>
    </citation>
    <scope>NUCLEOTIDE SEQUENCE [LARGE SCALE GENOMIC DNA]</scope>
    <source>
        <strain evidence="2 3">H119_p4</strain>
    </source>
</reference>
<gene>
    <name evidence="2" type="ORF">Agabi119p4_10129</name>
</gene>
<dbReference type="Pfam" id="PF14200">
    <property type="entry name" value="RicinB_lectin_2"/>
    <property type="match status" value="1"/>
</dbReference>
<dbReference type="EMBL" id="JABXXO010000014">
    <property type="protein sequence ID" value="KAF7760720.1"/>
    <property type="molecule type" value="Genomic_DNA"/>
</dbReference>
<organism evidence="2 3">
    <name type="scientific">Agaricus bisporus var. burnettii</name>
    <dbReference type="NCBI Taxonomy" id="192524"/>
    <lineage>
        <taxon>Eukaryota</taxon>
        <taxon>Fungi</taxon>
        <taxon>Dikarya</taxon>
        <taxon>Basidiomycota</taxon>
        <taxon>Agaricomycotina</taxon>
        <taxon>Agaricomycetes</taxon>
        <taxon>Agaricomycetidae</taxon>
        <taxon>Agaricales</taxon>
        <taxon>Agaricineae</taxon>
        <taxon>Agaricaceae</taxon>
        <taxon>Agaricus</taxon>
    </lineage>
</organism>
<accession>A0A8H7EWN2</accession>